<feature type="coiled-coil region" evidence="1">
    <location>
        <begin position="47"/>
        <end position="74"/>
    </location>
</feature>
<evidence type="ECO:0000256" key="1">
    <source>
        <dbReference type="SAM" id="Coils"/>
    </source>
</evidence>
<keyword evidence="3" id="KW-1185">Reference proteome</keyword>
<gene>
    <name evidence="2" type="ORF">SLOPH_1781</name>
</gene>
<accession>S7W502</accession>
<comment type="caution">
    <text evidence="2">The sequence shown here is derived from an EMBL/GenBank/DDBJ whole genome shotgun (WGS) entry which is preliminary data.</text>
</comment>
<dbReference type="HOGENOM" id="CLU_136887_0_0_1"/>
<proteinExistence type="predicted"/>
<organism evidence="2 3">
    <name type="scientific">Spraguea lophii (strain 42_110)</name>
    <name type="common">Microsporidian parasite</name>
    <dbReference type="NCBI Taxonomy" id="1358809"/>
    <lineage>
        <taxon>Eukaryota</taxon>
        <taxon>Fungi</taxon>
        <taxon>Fungi incertae sedis</taxon>
        <taxon>Microsporidia</taxon>
        <taxon>Spragueidae</taxon>
        <taxon>Spraguea</taxon>
    </lineage>
</organism>
<keyword evidence="1" id="KW-0175">Coiled coil</keyword>
<sequence length="122" mass="15061">MFYTSPPNNTNNYHIKILNNKKYYFLREKKRRYSDQFKDPLFIKKDIFKKLKMIEKLYEENKNMEEEIEKWKECINNCIIMLIDSYDHNGKDIFKALNLKKYGFDIKDYCNESEEEEDNKDD</sequence>
<dbReference type="EMBL" id="ATCN01001231">
    <property type="protein sequence ID" value="EPR77826.1"/>
    <property type="molecule type" value="Genomic_DNA"/>
</dbReference>
<evidence type="ECO:0000313" key="3">
    <source>
        <dbReference type="Proteomes" id="UP000014978"/>
    </source>
</evidence>
<dbReference type="InParanoid" id="S7W502"/>
<evidence type="ECO:0000313" key="2">
    <source>
        <dbReference type="EMBL" id="EPR77826.1"/>
    </source>
</evidence>
<name>S7W502_SPRLO</name>
<dbReference type="STRING" id="1358809.S7W502"/>
<protein>
    <submittedName>
        <fullName evidence="2">Uncharacterized protein</fullName>
    </submittedName>
</protein>
<dbReference type="Proteomes" id="UP000014978">
    <property type="component" value="Unassembled WGS sequence"/>
</dbReference>
<dbReference type="InterPro" id="IPR031509">
    <property type="entry name" value="Mei5-like"/>
</dbReference>
<reference evidence="3" key="1">
    <citation type="journal article" date="2013" name="PLoS Genet.">
        <title>The genome of Spraguea lophii and the basis of host-microsporidian interactions.</title>
        <authorList>
            <person name="Campbell S.E."/>
            <person name="Williams T.A."/>
            <person name="Yousuf A."/>
            <person name="Soanes D.M."/>
            <person name="Paszkiewicz K.H."/>
            <person name="Williams B.A.P."/>
        </authorList>
    </citation>
    <scope>NUCLEOTIDE SEQUENCE [LARGE SCALE GENOMIC DNA]</scope>
    <source>
        <strain evidence="3">42_110</strain>
    </source>
</reference>
<dbReference type="VEuPathDB" id="MicrosporidiaDB:SLOPH_1781"/>
<dbReference type="AlphaFoldDB" id="S7W502"/>
<dbReference type="Pfam" id="PF17021">
    <property type="entry name" value="Mei5_like"/>
    <property type="match status" value="1"/>
</dbReference>